<protein>
    <submittedName>
        <fullName evidence="1">Uncharacterized protein</fullName>
    </submittedName>
</protein>
<dbReference type="EMBL" id="KZ805301">
    <property type="protein sequence ID" value="PVI08141.1"/>
    <property type="molecule type" value="Genomic_DNA"/>
</dbReference>
<evidence type="ECO:0000313" key="1">
    <source>
        <dbReference type="EMBL" id="PVI08141.1"/>
    </source>
</evidence>
<proteinExistence type="predicted"/>
<sequence length="414" mass="47354">MSLLSLPNEILCYILELVLEERRNNHHGISLSCVKLYQSSISHLYRAPFLANKANPRSIIRFLYTLETKPELKSFVMSLDLDVNTTIGISSVGMQHHFPAWRGIVLGWYAKIGSDFLARRWIDHLVKGEPINVVGFAIMRLPNLEHLALSSSITEQLHHGLDTDNVFDDLPLSVVRNVLPKIKRITSRSMIEPLQLIFPTATEARFALSPTLNYSKIDWKHHFFATAYECITSVCIDIDIRLLIPYDWDTLPENTIKDFVRPALNRLRKLQNFKVCLIDSPHKEDGEDFQNDAQEIPKLVMGKLKTFEIETHRLPSQILDDFEAIRSFHRFSSSLEHITAPQLFLRSLNIDQLVPSRVSAVLQQTKKLSITRASDQCHLIAMSILSYKADVQSLEAVEVEYESEQDLLDDAPIV</sequence>
<reference evidence="1 2" key="1">
    <citation type="journal article" date="2018" name="Sci. Rep.">
        <title>Comparative genomics provides insights into the lifestyle and reveals functional heterogeneity of dark septate endophytic fungi.</title>
        <authorList>
            <person name="Knapp D.G."/>
            <person name="Nemeth J.B."/>
            <person name="Barry K."/>
            <person name="Hainaut M."/>
            <person name="Henrissat B."/>
            <person name="Johnson J."/>
            <person name="Kuo A."/>
            <person name="Lim J.H.P."/>
            <person name="Lipzen A."/>
            <person name="Nolan M."/>
            <person name="Ohm R.A."/>
            <person name="Tamas L."/>
            <person name="Grigoriev I.V."/>
            <person name="Spatafora J.W."/>
            <person name="Nagy L.G."/>
            <person name="Kovacs G.M."/>
        </authorList>
    </citation>
    <scope>NUCLEOTIDE SEQUENCE [LARGE SCALE GENOMIC DNA]</scope>
    <source>
        <strain evidence="1 2">DSE2036</strain>
    </source>
</reference>
<name>A0A2V1EC80_9PLEO</name>
<organism evidence="1 2">
    <name type="scientific">Periconia macrospinosa</name>
    <dbReference type="NCBI Taxonomy" id="97972"/>
    <lineage>
        <taxon>Eukaryota</taxon>
        <taxon>Fungi</taxon>
        <taxon>Dikarya</taxon>
        <taxon>Ascomycota</taxon>
        <taxon>Pezizomycotina</taxon>
        <taxon>Dothideomycetes</taxon>
        <taxon>Pleosporomycetidae</taxon>
        <taxon>Pleosporales</taxon>
        <taxon>Massarineae</taxon>
        <taxon>Periconiaceae</taxon>
        <taxon>Periconia</taxon>
    </lineage>
</organism>
<gene>
    <name evidence="1" type="ORF">DM02DRAFT_690622</name>
</gene>
<evidence type="ECO:0000313" key="2">
    <source>
        <dbReference type="Proteomes" id="UP000244855"/>
    </source>
</evidence>
<dbReference type="AlphaFoldDB" id="A0A2V1EC80"/>
<accession>A0A2V1EC80</accession>
<keyword evidence="2" id="KW-1185">Reference proteome</keyword>
<dbReference type="Proteomes" id="UP000244855">
    <property type="component" value="Unassembled WGS sequence"/>
</dbReference>